<evidence type="ECO:0000256" key="14">
    <source>
        <dbReference type="ARBA" id="ARBA00022859"/>
    </source>
</evidence>
<dbReference type="OMA" id="YYRKNFC"/>
<dbReference type="SMART" id="SM00209">
    <property type="entry name" value="TSP1"/>
    <property type="match status" value="3"/>
</dbReference>
<keyword evidence="7" id="KW-1052">Target cell membrane</keyword>
<reference evidence="26" key="1">
    <citation type="journal article" date="2016" name="Nat. Commun.">
        <title>The channel catfish genome sequence provides insights into the evolution of scale formation in teleosts.</title>
        <authorList>
            <person name="Liu Z."/>
            <person name="Liu S."/>
            <person name="Yao J."/>
            <person name="Bao L."/>
            <person name="Zhang J."/>
            <person name="Li Y."/>
            <person name="Jiang C."/>
            <person name="Sun L."/>
            <person name="Wang R."/>
            <person name="Zhang Y."/>
            <person name="Zhou T."/>
            <person name="Zeng Q."/>
            <person name="Fu Q."/>
            <person name="Gao S."/>
            <person name="Li N."/>
            <person name="Koren S."/>
            <person name="Jiang Y."/>
            <person name="Zimin A."/>
            <person name="Xu P."/>
            <person name="Phillippy A.M."/>
            <person name="Geng X."/>
            <person name="Song L."/>
            <person name="Sun F."/>
            <person name="Li C."/>
            <person name="Wang X."/>
            <person name="Chen A."/>
            <person name="Jin Y."/>
            <person name="Yuan Z."/>
            <person name="Yang Y."/>
            <person name="Tan S."/>
            <person name="Peatman E."/>
            <person name="Lu J."/>
            <person name="Qin Z."/>
            <person name="Dunham R."/>
            <person name="Li Z."/>
            <person name="Sonstegard T."/>
            <person name="Feng J."/>
            <person name="Danzmann R.G."/>
            <person name="Schroeder S."/>
            <person name="Scheffler B."/>
            <person name="Duke M.V."/>
            <person name="Ballard L."/>
            <person name="Kucuktas H."/>
            <person name="Kaltenboeck L."/>
            <person name="Liu H."/>
            <person name="Armbruster J."/>
            <person name="Xie Y."/>
            <person name="Kirby M.L."/>
            <person name="Tian Y."/>
            <person name="Flanagan M.E."/>
            <person name="Mu W."/>
            <person name="Waldbieser G.C."/>
        </authorList>
    </citation>
    <scope>NUCLEOTIDE SEQUENCE [LARGE SCALE GENOMIC DNA]</scope>
    <source>
        <strain evidence="26">SDA103</strain>
    </source>
</reference>
<feature type="domain" description="Sushi" evidence="24">
    <location>
        <begin position="643"/>
        <end position="702"/>
    </location>
</feature>
<dbReference type="InterPro" id="IPR023415">
    <property type="entry name" value="LDLR_class-A_CS"/>
</dbReference>
<name>A0A2D0T1N4_ICTPU</name>
<comment type="similarity">
    <text evidence="3">Belongs to the complement C6/C7/C8/C9 family.</text>
</comment>
<keyword evidence="13" id="KW-0204">Cytolysis</keyword>
<dbReference type="CDD" id="cd00112">
    <property type="entry name" value="LDLa"/>
    <property type="match status" value="1"/>
</dbReference>
<dbReference type="SUPFAM" id="SSF57535">
    <property type="entry name" value="Complement control module/SCR domain"/>
    <property type="match status" value="2"/>
</dbReference>
<dbReference type="PROSITE" id="PS50923">
    <property type="entry name" value="SUSHI"/>
    <property type="match status" value="2"/>
</dbReference>
<dbReference type="SMART" id="SM00457">
    <property type="entry name" value="MACPF"/>
    <property type="match status" value="1"/>
</dbReference>
<dbReference type="InterPro" id="IPR002172">
    <property type="entry name" value="LDrepeatLR_classA_rpt"/>
</dbReference>
<dbReference type="GO" id="GO:0006958">
    <property type="term" value="P:complement activation, classical pathway"/>
    <property type="evidence" value="ECO:0007669"/>
    <property type="project" value="UniProtKB-KW"/>
</dbReference>
<organism evidence="26 27">
    <name type="scientific">Ictalurus punctatus</name>
    <name type="common">Channel catfish</name>
    <name type="synonym">Silurus punctatus</name>
    <dbReference type="NCBI Taxonomy" id="7998"/>
    <lineage>
        <taxon>Eukaryota</taxon>
        <taxon>Metazoa</taxon>
        <taxon>Chordata</taxon>
        <taxon>Craniata</taxon>
        <taxon>Vertebrata</taxon>
        <taxon>Euteleostomi</taxon>
        <taxon>Actinopterygii</taxon>
        <taxon>Neopterygii</taxon>
        <taxon>Teleostei</taxon>
        <taxon>Ostariophysi</taxon>
        <taxon>Siluriformes</taxon>
        <taxon>Ictaluridae</taxon>
        <taxon>Ictalurus</taxon>
    </lineage>
</organism>
<feature type="domain" description="MACPF" evidence="25">
    <location>
        <begin position="177"/>
        <end position="522"/>
    </location>
</feature>
<dbReference type="Proteomes" id="UP000221080">
    <property type="component" value="Chromosome 18"/>
</dbReference>
<dbReference type="Pfam" id="PF00057">
    <property type="entry name" value="Ldl_recept_a"/>
    <property type="match status" value="1"/>
</dbReference>
<feature type="domain" description="Sushi" evidence="24">
    <location>
        <begin position="703"/>
        <end position="766"/>
    </location>
</feature>
<dbReference type="FunFam" id="2.20.100.10:FF:000002">
    <property type="entry name" value="Unc-5 netrin receptor C"/>
    <property type="match status" value="1"/>
</dbReference>
<dbReference type="InterPro" id="IPR035976">
    <property type="entry name" value="Sushi/SCR/CCP_sf"/>
</dbReference>
<dbReference type="Pfam" id="PF01823">
    <property type="entry name" value="MACPF"/>
    <property type="match status" value="1"/>
</dbReference>
<dbReference type="SUPFAM" id="SSF57424">
    <property type="entry name" value="LDL receptor-like module"/>
    <property type="match status" value="1"/>
</dbReference>
<evidence type="ECO:0000259" key="25">
    <source>
        <dbReference type="PROSITE" id="PS51412"/>
    </source>
</evidence>
<evidence type="ECO:0000256" key="9">
    <source>
        <dbReference type="ARBA" id="ARBA00022659"/>
    </source>
</evidence>
<dbReference type="SMART" id="SM00032">
    <property type="entry name" value="CCP"/>
    <property type="match status" value="2"/>
</dbReference>
<dbReference type="STRING" id="7998.ENSIPUP00000007075"/>
<feature type="chain" id="PRO_5012067668" evidence="23">
    <location>
        <begin position="23"/>
        <end position="932"/>
    </location>
</feature>
<dbReference type="GO" id="GO:0005576">
    <property type="term" value="C:extracellular region"/>
    <property type="evidence" value="ECO:0007669"/>
    <property type="project" value="UniProtKB-SubCell"/>
</dbReference>
<feature type="disulfide bond" evidence="22">
    <location>
        <begin position="673"/>
        <end position="700"/>
    </location>
</feature>
<evidence type="ECO:0000256" key="2">
    <source>
        <dbReference type="ARBA" id="ARBA00004613"/>
    </source>
</evidence>
<dbReference type="PROSITE" id="PS50068">
    <property type="entry name" value="LDLRA_2"/>
    <property type="match status" value="1"/>
</dbReference>
<evidence type="ECO:0000256" key="17">
    <source>
        <dbReference type="ARBA" id="ARBA00023136"/>
    </source>
</evidence>
<evidence type="ECO:0000256" key="6">
    <source>
        <dbReference type="ARBA" id="ARBA00022536"/>
    </source>
</evidence>
<evidence type="ECO:0000256" key="12">
    <source>
        <dbReference type="ARBA" id="ARBA00022737"/>
    </source>
</evidence>
<dbReference type="InterPro" id="IPR036383">
    <property type="entry name" value="TSP1_rpt_sf"/>
</dbReference>
<dbReference type="PANTHER" id="PTHR45742:SF4">
    <property type="entry name" value="COMPLEMENT COMPONENT C6"/>
    <property type="match status" value="1"/>
</dbReference>
<keyword evidence="5" id="KW-0964">Secreted</keyword>
<evidence type="ECO:0000256" key="13">
    <source>
        <dbReference type="ARBA" id="ARBA00022852"/>
    </source>
</evidence>
<dbReference type="InterPro" id="IPR020863">
    <property type="entry name" value="MACPF_CS"/>
</dbReference>
<keyword evidence="20" id="KW-1053">Target membrane</keyword>
<dbReference type="Pfam" id="PF00084">
    <property type="entry name" value="Sushi"/>
    <property type="match status" value="2"/>
</dbReference>
<keyword evidence="6" id="KW-0245">EGF-like domain</keyword>
<evidence type="ECO:0000256" key="15">
    <source>
        <dbReference type="ARBA" id="ARBA00022875"/>
    </source>
</evidence>
<feature type="disulfide bond" evidence="22">
    <location>
        <begin position="705"/>
        <end position="748"/>
    </location>
</feature>
<evidence type="ECO:0000256" key="1">
    <source>
        <dbReference type="ARBA" id="ARBA00004276"/>
    </source>
</evidence>
<dbReference type="KEGG" id="ipu:108279068"/>
<dbReference type="PRINTS" id="PR00764">
    <property type="entry name" value="COMPLEMENTC9"/>
</dbReference>
<dbReference type="InterPro" id="IPR003884">
    <property type="entry name" value="FacI_MAC"/>
</dbReference>
<dbReference type="AlphaFoldDB" id="A0A2D0T1N4"/>
<evidence type="ECO:0000256" key="10">
    <source>
        <dbReference type="ARBA" id="ARBA00022692"/>
    </source>
</evidence>
<dbReference type="InterPro" id="IPR020864">
    <property type="entry name" value="MACPF"/>
</dbReference>
<dbReference type="FunFam" id="4.10.400.10:FF:000065">
    <property type="entry name" value="Transmembrane protease serine 7"/>
    <property type="match status" value="1"/>
</dbReference>
<dbReference type="Pfam" id="PF21288">
    <property type="entry name" value="Kazal_C6"/>
    <property type="match status" value="1"/>
</dbReference>
<dbReference type="GeneID" id="108279068"/>
<dbReference type="Gene3D" id="3.30.60.30">
    <property type="match status" value="2"/>
</dbReference>
<proteinExistence type="inferred from homology"/>
<evidence type="ECO:0000256" key="16">
    <source>
        <dbReference type="ARBA" id="ARBA00023058"/>
    </source>
</evidence>
<evidence type="ECO:0000256" key="21">
    <source>
        <dbReference type="PROSITE-ProRule" id="PRU00124"/>
    </source>
</evidence>
<dbReference type="Gene3D" id="2.10.70.10">
    <property type="entry name" value="Complement Module, domain 1"/>
    <property type="match status" value="2"/>
</dbReference>
<keyword evidence="19" id="KW-0325">Glycoprotein</keyword>
<dbReference type="PROSITE" id="PS51412">
    <property type="entry name" value="MACPF_2"/>
    <property type="match status" value="1"/>
</dbReference>
<evidence type="ECO:0000256" key="19">
    <source>
        <dbReference type="ARBA" id="ARBA00023180"/>
    </source>
</evidence>
<reference evidence="27" key="2">
    <citation type="submission" date="2025-08" db="UniProtKB">
        <authorList>
            <consortium name="RefSeq"/>
        </authorList>
    </citation>
    <scope>IDENTIFICATION</scope>
    <source>
        <tissue evidence="27">Blood</tissue>
    </source>
</reference>
<keyword evidence="17" id="KW-0472">Membrane</keyword>
<evidence type="ECO:0000259" key="24">
    <source>
        <dbReference type="PROSITE" id="PS50923"/>
    </source>
</evidence>
<evidence type="ECO:0000313" key="27">
    <source>
        <dbReference type="RefSeq" id="XP_017348510.1"/>
    </source>
</evidence>
<comment type="caution">
    <text evidence="22">Lacks conserved residue(s) required for the propagation of feature annotation.</text>
</comment>
<keyword evidence="11 23" id="KW-0732">Signal</keyword>
<keyword evidence="14" id="KW-0391">Immunity</keyword>
<dbReference type="CDD" id="cd00033">
    <property type="entry name" value="CCP"/>
    <property type="match status" value="2"/>
</dbReference>
<evidence type="ECO:0000313" key="26">
    <source>
        <dbReference type="Proteomes" id="UP000221080"/>
    </source>
</evidence>
<gene>
    <name evidence="27" type="primary">c6</name>
</gene>
<keyword evidence="16" id="KW-0473">Membrane attack complex</keyword>
<dbReference type="GO" id="GO:0045087">
    <property type="term" value="P:innate immune response"/>
    <property type="evidence" value="ECO:0007669"/>
    <property type="project" value="UniProtKB-KW"/>
</dbReference>
<keyword evidence="10" id="KW-0812">Transmembrane</keyword>
<keyword evidence="9 22" id="KW-0768">Sushi</keyword>
<evidence type="ECO:0000256" key="22">
    <source>
        <dbReference type="PROSITE-ProRule" id="PRU00302"/>
    </source>
</evidence>
<dbReference type="PROSITE" id="PS01209">
    <property type="entry name" value="LDLRA_1"/>
    <property type="match status" value="1"/>
</dbReference>
<dbReference type="Gene3D" id="4.10.400.10">
    <property type="entry name" value="Low-density Lipoprotein Receptor"/>
    <property type="match status" value="1"/>
</dbReference>
<feature type="signal peptide" evidence="23">
    <location>
        <begin position="1"/>
        <end position="22"/>
    </location>
</feature>
<dbReference type="InterPro" id="IPR036055">
    <property type="entry name" value="LDL_receptor-like_sf"/>
</dbReference>
<evidence type="ECO:0000256" key="4">
    <source>
        <dbReference type="ARBA" id="ARBA00022452"/>
    </source>
</evidence>
<sequence length="932" mass="104613">MGHIRFLLTFLSTLASVTTISGCYCDHYAWSSWSYCTRTCNQGTQERRRNVRYDEHWLKNNCGQLCQIHEHRTCNVEACPINCQLTEFGPWSECSPCAKKMFRTKSVLRPAQFGGQDCSEPLMEERPCHPSKECAIEKRNCKDKFSCDNGRCIKAILECNGQNDCLDNSDEKNCGQIKRVCATERLFYVLPGVDLIGNGFDAVAEQMRGAVLDNSFMGDECVVNRSKANRKIYRIPANIESYEISVETLEDIKENLLVQTQQVTSHSQTHSKQTGQRDSSWGIPIFLSHIQNSQKSGSFKEEISALQKKDSEYFRLHQEIATSTFRTKSSDLYLSHPFLTFLNSLPLDYNYALYRQIFQQFGTHYFSSGTVGGQYNLLFQYDRQELKTRGFTKEQTNNCIQKDFSVYLFIYYTRSHSNRCGTNTQTTSYEGSFLQTSEKSISSVKGGRSEYAAALAWEKKGAPPDSVTYKDWVKSTIDNPTVIDYELKPLVDLVRDIPCAVTKRRHMRKALDDYLASFDSCKCAPCPNNGRPTLSGTECLCLCQTGTYGDNCEKRAKDYTSEAVDGYWSCWSSWSACDSNLRKQRTRSCNNPAPQKGGKPCQGPDHQVEECTISIFQHKDVCINDDDFESEGDSESVLPPGASGCAKPKPPAHSYLRINKRVYDHGDHEEFVCFSGFELDGYQLIHCKQDGTWEEAKGSCIKRVCSRPEVPNDMNISPSREEYNIGSSFFLSCSGSTTSPSGPRYYTCTNSLTWDPSIPDDIQCKNDEPFIPDSSCGLGERRVGSTCVCIPREDCRKYANDMCALDVAKGSTVMMSVCSFHAGRCHGDKLNFISDGPCEGEAEWAIFRASISEKSSAQKPCGSDTCYEWETCSASGNCVCKSPRACPKTEGQTYCVNIVRLQRQRTLDLCNLAALKCSGIDLGILHEGECSG</sequence>
<evidence type="ECO:0000256" key="18">
    <source>
        <dbReference type="ARBA" id="ARBA00023157"/>
    </source>
</evidence>
<keyword evidence="8" id="KW-0399">Innate immunity</keyword>
<dbReference type="Gene3D" id="2.20.100.10">
    <property type="entry name" value="Thrombospondin type-1 (TSP1) repeat"/>
    <property type="match status" value="3"/>
</dbReference>
<dbReference type="RefSeq" id="XP_017348510.1">
    <property type="nucleotide sequence ID" value="XM_017493021.3"/>
</dbReference>
<keyword evidence="12" id="KW-0677">Repeat</keyword>
<accession>A0A2D0T1N4</accession>
<protein>
    <submittedName>
        <fullName evidence="27">Complement component C6</fullName>
    </submittedName>
</protein>
<keyword evidence="15" id="KW-0180">Complement pathway</keyword>
<dbReference type="SUPFAM" id="SSF82895">
    <property type="entry name" value="TSP-1 type 1 repeat"/>
    <property type="match status" value="3"/>
</dbReference>
<dbReference type="PROSITE" id="PS51257">
    <property type="entry name" value="PROKAR_LIPOPROTEIN"/>
    <property type="match status" value="1"/>
</dbReference>
<evidence type="ECO:0000256" key="7">
    <source>
        <dbReference type="ARBA" id="ARBA00022537"/>
    </source>
</evidence>
<dbReference type="InterPro" id="IPR000436">
    <property type="entry name" value="Sushi_SCR_CCP_dom"/>
</dbReference>
<dbReference type="InterPro" id="IPR048831">
    <property type="entry name" value="C8A_B_C6_EGF-like"/>
</dbReference>
<dbReference type="Pfam" id="PF00090">
    <property type="entry name" value="TSP_1"/>
    <property type="match status" value="3"/>
</dbReference>
<dbReference type="PROSITE" id="PS00279">
    <property type="entry name" value="MACPF_1"/>
    <property type="match status" value="1"/>
</dbReference>
<evidence type="ECO:0000256" key="3">
    <source>
        <dbReference type="ARBA" id="ARBA00009214"/>
    </source>
</evidence>
<keyword evidence="26" id="KW-1185">Reference proteome</keyword>
<dbReference type="SMART" id="SM00192">
    <property type="entry name" value="LDLa"/>
    <property type="match status" value="1"/>
</dbReference>
<keyword evidence="18 22" id="KW-1015">Disulfide bond</keyword>
<keyword evidence="4" id="KW-1134">Transmembrane beta strand</keyword>
<dbReference type="OrthoDB" id="9867095at2759"/>
<dbReference type="PROSITE" id="PS50092">
    <property type="entry name" value="TSP1"/>
    <property type="match status" value="3"/>
</dbReference>
<dbReference type="Pfam" id="PF21195">
    <property type="entry name" value="EGF_C8A_B_C6"/>
    <property type="match status" value="1"/>
</dbReference>
<dbReference type="GO" id="GO:0031640">
    <property type="term" value="P:killing of cells of another organism"/>
    <property type="evidence" value="ECO:0007669"/>
    <property type="project" value="UniProtKB-KW"/>
</dbReference>
<dbReference type="InterPro" id="IPR000884">
    <property type="entry name" value="TSP1_rpt"/>
</dbReference>
<dbReference type="CTD" id="393611"/>
<dbReference type="InterPro" id="IPR048828">
    <property type="entry name" value="C6_KAZAL"/>
</dbReference>
<evidence type="ECO:0000256" key="5">
    <source>
        <dbReference type="ARBA" id="ARBA00022525"/>
    </source>
</evidence>
<feature type="disulfide bond" evidence="21">
    <location>
        <begin position="159"/>
        <end position="174"/>
    </location>
</feature>
<evidence type="ECO:0000256" key="23">
    <source>
        <dbReference type="SAM" id="SignalP"/>
    </source>
</evidence>
<dbReference type="SMART" id="SM00057">
    <property type="entry name" value="FIMAC"/>
    <property type="match status" value="2"/>
</dbReference>
<evidence type="ECO:0000256" key="20">
    <source>
        <dbReference type="ARBA" id="ARBA00023298"/>
    </source>
</evidence>
<feature type="disulfide bond" evidence="21">
    <location>
        <begin position="147"/>
        <end position="165"/>
    </location>
</feature>
<evidence type="ECO:0000256" key="8">
    <source>
        <dbReference type="ARBA" id="ARBA00022588"/>
    </source>
</evidence>
<comment type="subcellular location">
    <subcellularLocation>
        <location evidence="2">Secreted</location>
    </subcellularLocation>
    <subcellularLocation>
        <location evidence="1">Target cell membrane</location>
        <topology evidence="1">Multi-pass membrane protein</topology>
    </subcellularLocation>
</comment>
<evidence type="ECO:0000256" key="11">
    <source>
        <dbReference type="ARBA" id="ARBA00022729"/>
    </source>
</evidence>
<dbReference type="PANTHER" id="PTHR45742">
    <property type="entry name" value="COMPLEMENT COMPONENT C6"/>
    <property type="match status" value="1"/>
</dbReference>
<dbReference type="InterPro" id="IPR001862">
    <property type="entry name" value="MAC_perforin"/>
</dbReference>
<dbReference type="GO" id="GO:0044218">
    <property type="term" value="C:other organism cell membrane"/>
    <property type="evidence" value="ECO:0007669"/>
    <property type="project" value="UniProtKB-KW"/>
</dbReference>
<dbReference type="GO" id="GO:0005579">
    <property type="term" value="C:membrane attack complex"/>
    <property type="evidence" value="ECO:0007669"/>
    <property type="project" value="UniProtKB-KW"/>
</dbReference>